<sequence>MAEENSNPVFQIQRMYLKDLSLEIPHAPHIFLEQAQPTVEVAIDNGHEKLADGIYEVTITVTVTTRIDEERVVFLVEGKQAGIFEIRNIPEDQMDVVLNIVCPNTVYPYLRANIADVIQRSGFPPIHLAEINFEVLYQQRLAAAQQQDGAANQDGAAQLEKAENPSGTTH</sequence>
<evidence type="ECO:0000256" key="5">
    <source>
        <dbReference type="ARBA" id="ARBA00023186"/>
    </source>
</evidence>
<dbReference type="AlphaFoldDB" id="E7S0C5"/>
<evidence type="ECO:0000256" key="3">
    <source>
        <dbReference type="ARBA" id="ARBA00022927"/>
    </source>
</evidence>
<dbReference type="PRINTS" id="PR01594">
    <property type="entry name" value="SECBCHAPRONE"/>
</dbReference>
<evidence type="ECO:0000256" key="6">
    <source>
        <dbReference type="HAMAP-Rule" id="MF_00821"/>
    </source>
</evidence>
<keyword evidence="9" id="KW-1185">Reference proteome</keyword>
<comment type="subunit">
    <text evidence="6">Homotetramer, a dimer of dimers. One homotetramer interacts with 1 SecA dimer.</text>
</comment>
<name>E7S0C5_9BURK</name>
<evidence type="ECO:0000256" key="7">
    <source>
        <dbReference type="SAM" id="MobiDB-lite"/>
    </source>
</evidence>
<dbReference type="Pfam" id="PF02556">
    <property type="entry name" value="SecB"/>
    <property type="match status" value="1"/>
</dbReference>
<feature type="compositionally biased region" description="Low complexity" evidence="7">
    <location>
        <begin position="147"/>
        <end position="159"/>
    </location>
</feature>
<dbReference type="GO" id="GO:0051262">
    <property type="term" value="P:protein tetramerization"/>
    <property type="evidence" value="ECO:0007669"/>
    <property type="project" value="InterPro"/>
</dbReference>
<organism evidence="8 9">
    <name type="scientific">Lautropia mirabilis ATCC 51599</name>
    <dbReference type="NCBI Taxonomy" id="887898"/>
    <lineage>
        <taxon>Bacteria</taxon>
        <taxon>Pseudomonadati</taxon>
        <taxon>Pseudomonadota</taxon>
        <taxon>Betaproteobacteria</taxon>
        <taxon>Burkholderiales</taxon>
        <taxon>Burkholderiaceae</taxon>
        <taxon>Lautropia</taxon>
    </lineage>
</organism>
<comment type="subcellular location">
    <subcellularLocation>
        <location evidence="6">Cytoplasm</location>
    </subcellularLocation>
</comment>
<dbReference type="GO" id="GO:0006457">
    <property type="term" value="P:protein folding"/>
    <property type="evidence" value="ECO:0007669"/>
    <property type="project" value="UniProtKB-UniRule"/>
</dbReference>
<dbReference type="PANTHER" id="PTHR36918">
    <property type="match status" value="1"/>
</dbReference>
<dbReference type="eggNOG" id="COG1952">
    <property type="taxonomic scope" value="Bacteria"/>
</dbReference>
<keyword evidence="5 6" id="KW-0143">Chaperone</keyword>
<comment type="caution">
    <text evidence="8">The sequence shown here is derived from an EMBL/GenBank/DDBJ whole genome shotgun (WGS) entry which is preliminary data.</text>
</comment>
<dbReference type="GO" id="GO:0005737">
    <property type="term" value="C:cytoplasm"/>
    <property type="evidence" value="ECO:0007669"/>
    <property type="project" value="UniProtKB-SubCell"/>
</dbReference>
<dbReference type="HAMAP" id="MF_00821">
    <property type="entry name" value="SecB"/>
    <property type="match status" value="1"/>
</dbReference>
<dbReference type="NCBIfam" id="TIGR00809">
    <property type="entry name" value="secB"/>
    <property type="match status" value="1"/>
</dbReference>
<comment type="function">
    <text evidence="6">One of the proteins required for the normal export of preproteins out of the cell cytoplasm. It is a molecular chaperone that binds to a subset of precursor proteins, maintaining them in a translocation-competent state. It also specifically binds to its receptor SecA.</text>
</comment>
<reference evidence="8 9" key="1">
    <citation type="submission" date="2010-12" db="EMBL/GenBank/DDBJ databases">
        <authorList>
            <person name="Muzny D."/>
            <person name="Qin X."/>
            <person name="Deng J."/>
            <person name="Jiang H."/>
            <person name="Liu Y."/>
            <person name="Qu J."/>
            <person name="Song X.-Z."/>
            <person name="Zhang L."/>
            <person name="Thornton R."/>
            <person name="Coyle M."/>
            <person name="Francisco L."/>
            <person name="Jackson L."/>
            <person name="Javaid M."/>
            <person name="Korchina V."/>
            <person name="Kovar C."/>
            <person name="Mata R."/>
            <person name="Mathew T."/>
            <person name="Ngo R."/>
            <person name="Nguyen L."/>
            <person name="Nguyen N."/>
            <person name="Okwuonu G."/>
            <person name="Ongeri F."/>
            <person name="Pham C."/>
            <person name="Simmons D."/>
            <person name="Wilczek-Boney K."/>
            <person name="Hale W."/>
            <person name="Jakkamsetti A."/>
            <person name="Pham P."/>
            <person name="Ruth R."/>
            <person name="San Lucas F."/>
            <person name="Warren J."/>
            <person name="Zhang J."/>
            <person name="Zhao Z."/>
            <person name="Zhou C."/>
            <person name="Zhu D."/>
            <person name="Lee S."/>
            <person name="Bess C."/>
            <person name="Blankenburg K."/>
            <person name="Forbes L."/>
            <person name="Fu Q."/>
            <person name="Gubbala S."/>
            <person name="Hirani K."/>
            <person name="Jayaseelan J.C."/>
            <person name="Lara F."/>
            <person name="Munidasa M."/>
            <person name="Palculict T."/>
            <person name="Patil S."/>
            <person name="Pu L.-L."/>
            <person name="Saada N."/>
            <person name="Tang L."/>
            <person name="Weissenberger G."/>
            <person name="Zhu Y."/>
            <person name="Hemphill L."/>
            <person name="Shang Y."/>
            <person name="Youmans B."/>
            <person name="Ayvaz T."/>
            <person name="Ross M."/>
            <person name="Santibanez J."/>
            <person name="Aqrawi P."/>
            <person name="Gross S."/>
            <person name="Joshi V."/>
            <person name="Fowler G."/>
            <person name="Nazareth L."/>
            <person name="Reid J."/>
            <person name="Worley K."/>
            <person name="Petrosino J."/>
            <person name="Highlander S."/>
            <person name="Gibbs R."/>
        </authorList>
    </citation>
    <scope>NUCLEOTIDE SEQUENCE [LARGE SCALE GENOMIC DNA]</scope>
    <source>
        <strain evidence="8 9">ATCC 51599</strain>
    </source>
</reference>
<dbReference type="GO" id="GO:0015031">
    <property type="term" value="P:protein transport"/>
    <property type="evidence" value="ECO:0007669"/>
    <property type="project" value="UniProtKB-UniRule"/>
</dbReference>
<comment type="similarity">
    <text evidence="1 6">Belongs to the SecB family.</text>
</comment>
<keyword evidence="6" id="KW-0963">Cytoplasm</keyword>
<dbReference type="STRING" id="887898.HMPREF0551_2389"/>
<evidence type="ECO:0000313" key="8">
    <source>
        <dbReference type="EMBL" id="EFV94274.1"/>
    </source>
</evidence>
<proteinExistence type="inferred from homology"/>
<protein>
    <recommendedName>
        <fullName evidence="6">Protein-export protein SecB</fullName>
    </recommendedName>
</protein>
<keyword evidence="4 6" id="KW-0811">Translocation</keyword>
<gene>
    <name evidence="6 8" type="primary">secB</name>
    <name evidence="8" type="ORF">HMPREF0551_2389</name>
</gene>
<dbReference type="InterPro" id="IPR003708">
    <property type="entry name" value="SecB"/>
</dbReference>
<dbReference type="SUPFAM" id="SSF54611">
    <property type="entry name" value="SecB-like"/>
    <property type="match status" value="1"/>
</dbReference>
<feature type="region of interest" description="Disordered" evidence="7">
    <location>
        <begin position="147"/>
        <end position="170"/>
    </location>
</feature>
<dbReference type="EMBL" id="AEQP01000022">
    <property type="protein sequence ID" value="EFV94274.1"/>
    <property type="molecule type" value="Genomic_DNA"/>
</dbReference>
<dbReference type="Gene3D" id="3.10.420.10">
    <property type="entry name" value="SecB-like"/>
    <property type="match status" value="1"/>
</dbReference>
<evidence type="ECO:0000256" key="1">
    <source>
        <dbReference type="ARBA" id="ARBA00009990"/>
    </source>
</evidence>
<dbReference type="PANTHER" id="PTHR36918:SF1">
    <property type="entry name" value="PROTEIN-EXPORT PROTEIN SECB"/>
    <property type="match status" value="1"/>
</dbReference>
<dbReference type="GO" id="GO:0051082">
    <property type="term" value="F:unfolded protein binding"/>
    <property type="evidence" value="ECO:0007669"/>
    <property type="project" value="InterPro"/>
</dbReference>
<evidence type="ECO:0000313" key="9">
    <source>
        <dbReference type="Proteomes" id="UP000011021"/>
    </source>
</evidence>
<dbReference type="NCBIfam" id="NF004394">
    <property type="entry name" value="PRK05751.1-5"/>
    <property type="match status" value="1"/>
</dbReference>
<dbReference type="InterPro" id="IPR035958">
    <property type="entry name" value="SecB-like_sf"/>
</dbReference>
<keyword evidence="3 6" id="KW-0653">Protein transport</keyword>
<keyword evidence="2 6" id="KW-0813">Transport</keyword>
<accession>E7S0C5</accession>
<dbReference type="RefSeq" id="WP_005674827.1">
    <property type="nucleotide sequence ID" value="NZ_CP146288.1"/>
</dbReference>
<dbReference type="HOGENOM" id="CLU_111574_1_0_4"/>
<evidence type="ECO:0000256" key="2">
    <source>
        <dbReference type="ARBA" id="ARBA00022448"/>
    </source>
</evidence>
<dbReference type="Proteomes" id="UP000011021">
    <property type="component" value="Unassembled WGS sequence"/>
</dbReference>
<evidence type="ECO:0000256" key="4">
    <source>
        <dbReference type="ARBA" id="ARBA00023010"/>
    </source>
</evidence>